<dbReference type="GO" id="GO:0005886">
    <property type="term" value="C:plasma membrane"/>
    <property type="evidence" value="ECO:0007669"/>
    <property type="project" value="UniProtKB-SubCell"/>
</dbReference>
<keyword evidence="5 6" id="KW-0472">Membrane</keyword>
<name>A0A255EL79_9ACTN</name>
<dbReference type="OrthoDB" id="5188012at2"/>
<dbReference type="PANTHER" id="PTHR30250">
    <property type="entry name" value="PST FAMILY PREDICTED COLANIC ACID TRANSPORTER"/>
    <property type="match status" value="1"/>
</dbReference>
<evidence type="ECO:0000313" key="8">
    <source>
        <dbReference type="Proteomes" id="UP000216300"/>
    </source>
</evidence>
<feature type="transmembrane region" description="Helical" evidence="6">
    <location>
        <begin position="233"/>
        <end position="256"/>
    </location>
</feature>
<feature type="transmembrane region" description="Helical" evidence="6">
    <location>
        <begin position="282"/>
        <end position="301"/>
    </location>
</feature>
<feature type="transmembrane region" description="Helical" evidence="6">
    <location>
        <begin position="40"/>
        <end position="58"/>
    </location>
</feature>
<evidence type="ECO:0000256" key="5">
    <source>
        <dbReference type="ARBA" id="ARBA00023136"/>
    </source>
</evidence>
<feature type="transmembrane region" description="Helical" evidence="6">
    <location>
        <begin position="6"/>
        <end position="28"/>
    </location>
</feature>
<feature type="transmembrane region" description="Helical" evidence="6">
    <location>
        <begin position="313"/>
        <end position="331"/>
    </location>
</feature>
<accession>A0A255EL79</accession>
<evidence type="ECO:0008006" key="9">
    <source>
        <dbReference type="Google" id="ProtNLM"/>
    </source>
</evidence>
<dbReference type="EMBL" id="NMVJ01000001">
    <property type="protein sequence ID" value="OYN92289.1"/>
    <property type="molecule type" value="Genomic_DNA"/>
</dbReference>
<dbReference type="RefSeq" id="WP_094452273.1">
    <property type="nucleotide sequence ID" value="NZ_NMVJ01000001.1"/>
</dbReference>
<protein>
    <recommendedName>
        <fullName evidence="9">Lipopolysaccharide biosynthesis protein</fullName>
    </recommendedName>
</protein>
<sequence>MAKRGAMLVTLGIASSSLVRWYLIWLFARTEGGAAAVAEYGFVLALFTPIFVLCQMGLRTIFLSASVRWPWHTYVRLRWLGCVIGVVIVVGLTWLVPMISWEMGLPMAALKVTSSLSDLQLGRVQYGNRMAKQGQILIVSAIGTAVGATVLVVLTGLGWTGVAMSAVMSLVSAVWARSNGRSVPYEHDAVDGAVSNILKGGMFAAGSQALASLLFQIPVLVLGIIASPVDTGVFTAAAYLLTAAALLGSTMQTIIITPLRRRRDESGTQFLKSYSARLTRRAALAAVPLVALVALVGDPVLRLVYGPEFGMDWTSLLLIGVGAASIVVAYIQDVTLQVLNRYGSVTAAVAMACIASIAVGGLMILLGSPHVLVGAAMAAAGGMTRFAVMAVVVRRQIATVDDATQG</sequence>
<dbReference type="PANTHER" id="PTHR30250:SF11">
    <property type="entry name" value="O-ANTIGEN TRANSPORTER-RELATED"/>
    <property type="match status" value="1"/>
</dbReference>
<keyword evidence="4 6" id="KW-1133">Transmembrane helix</keyword>
<evidence type="ECO:0000256" key="1">
    <source>
        <dbReference type="ARBA" id="ARBA00004651"/>
    </source>
</evidence>
<feature type="transmembrane region" description="Helical" evidence="6">
    <location>
        <begin position="343"/>
        <end position="366"/>
    </location>
</feature>
<evidence type="ECO:0000256" key="6">
    <source>
        <dbReference type="SAM" id="Phobius"/>
    </source>
</evidence>
<comment type="subcellular location">
    <subcellularLocation>
        <location evidence="1">Cell membrane</location>
        <topology evidence="1">Multi-pass membrane protein</topology>
    </subcellularLocation>
</comment>
<dbReference type="InterPro" id="IPR050833">
    <property type="entry name" value="Poly_Biosynth_Transport"/>
</dbReference>
<comment type="caution">
    <text evidence="7">The sequence shown here is derived from an EMBL/GenBank/DDBJ whole genome shotgun (WGS) entry which is preliminary data.</text>
</comment>
<proteinExistence type="predicted"/>
<dbReference type="AlphaFoldDB" id="A0A255EL79"/>
<evidence type="ECO:0000313" key="7">
    <source>
        <dbReference type="EMBL" id="OYN92289.1"/>
    </source>
</evidence>
<dbReference type="Proteomes" id="UP000216300">
    <property type="component" value="Unassembled WGS sequence"/>
</dbReference>
<keyword evidence="8" id="KW-1185">Reference proteome</keyword>
<evidence type="ECO:0000256" key="2">
    <source>
        <dbReference type="ARBA" id="ARBA00022475"/>
    </source>
</evidence>
<feature type="transmembrane region" description="Helical" evidence="6">
    <location>
        <begin position="209"/>
        <end position="227"/>
    </location>
</feature>
<keyword evidence="3 6" id="KW-0812">Transmembrane</keyword>
<organism evidence="7 8">
    <name type="scientific">Parenemella sanctibonifatiensis</name>
    <dbReference type="NCBI Taxonomy" id="2016505"/>
    <lineage>
        <taxon>Bacteria</taxon>
        <taxon>Bacillati</taxon>
        <taxon>Actinomycetota</taxon>
        <taxon>Actinomycetes</taxon>
        <taxon>Propionibacteriales</taxon>
        <taxon>Propionibacteriaceae</taxon>
        <taxon>Parenemella</taxon>
    </lineage>
</organism>
<feature type="transmembrane region" description="Helical" evidence="6">
    <location>
        <begin position="78"/>
        <end position="101"/>
    </location>
</feature>
<evidence type="ECO:0000256" key="3">
    <source>
        <dbReference type="ARBA" id="ARBA00022692"/>
    </source>
</evidence>
<feature type="transmembrane region" description="Helical" evidence="6">
    <location>
        <begin position="136"/>
        <end position="153"/>
    </location>
</feature>
<gene>
    <name evidence="7" type="ORF">CGZ91_01930</name>
</gene>
<feature type="transmembrane region" description="Helical" evidence="6">
    <location>
        <begin position="372"/>
        <end position="393"/>
    </location>
</feature>
<evidence type="ECO:0000256" key="4">
    <source>
        <dbReference type="ARBA" id="ARBA00022989"/>
    </source>
</evidence>
<reference evidence="7 8" key="1">
    <citation type="submission" date="2017-07" db="EMBL/GenBank/DDBJ databases">
        <title>Draft whole genome sequences of clinical Proprionibacteriaceae strains.</title>
        <authorList>
            <person name="Bernier A.-M."/>
            <person name="Bernard K."/>
            <person name="Domingo M.-C."/>
        </authorList>
    </citation>
    <scope>NUCLEOTIDE SEQUENCE [LARGE SCALE GENOMIC DNA]</scope>
    <source>
        <strain evidence="7 8">NML 150081</strain>
    </source>
</reference>
<keyword evidence="2" id="KW-1003">Cell membrane</keyword>